<proteinExistence type="predicted"/>
<dbReference type="Gene3D" id="3.30.420.10">
    <property type="entry name" value="Ribonuclease H-like superfamily/Ribonuclease H"/>
    <property type="match status" value="1"/>
</dbReference>
<dbReference type="PROSITE" id="PS50994">
    <property type="entry name" value="INTEGRASE"/>
    <property type="match status" value="1"/>
</dbReference>
<name>A0ABP9ASH4_9MICO</name>
<dbReference type="Proteomes" id="UP001501645">
    <property type="component" value="Unassembled WGS sequence"/>
</dbReference>
<dbReference type="RefSeq" id="WP_345441457.1">
    <property type="nucleotide sequence ID" value="NZ_BAABKO010000006.1"/>
</dbReference>
<reference evidence="3" key="1">
    <citation type="journal article" date="2019" name="Int. J. Syst. Evol. Microbiol.">
        <title>The Global Catalogue of Microorganisms (GCM) 10K type strain sequencing project: providing services to taxonomists for standard genome sequencing and annotation.</title>
        <authorList>
            <consortium name="The Broad Institute Genomics Platform"/>
            <consortium name="The Broad Institute Genome Sequencing Center for Infectious Disease"/>
            <person name="Wu L."/>
            <person name="Ma J."/>
        </authorList>
    </citation>
    <scope>NUCLEOTIDE SEQUENCE [LARGE SCALE GENOMIC DNA]</scope>
    <source>
        <strain evidence="3">JCM 18537</strain>
    </source>
</reference>
<evidence type="ECO:0000259" key="1">
    <source>
        <dbReference type="PROSITE" id="PS50994"/>
    </source>
</evidence>
<protein>
    <submittedName>
        <fullName evidence="2">DDE-type integrase/transposase/recombinase</fullName>
    </submittedName>
</protein>
<sequence length="666" mass="74814">MKAMAGSRIRWRGTEYEVVMIQEMSALLRHPGGGEVEVSVDELNRAAEPVATRRLHALRDVFVDGDELAPELRIWQEAIERIRGASDAFGLKDKAVAEEAARLAGALGRSVSPRTVYRQLQAYERDGLRGLLDQRKSGAGAGRSRGVDPRVVVILNSVLALRSRSSTVSKAAIIAQVRREIAAAHGDEIKVPSDPTFYRLLDEEDRGRFSFGSAKTREALALAPEGEFGRRTALRPGEQVQIDTTRLDVMVRIDESTIGRPELTIMLDVATRSILAAVLRPEGTKSMDLVVVLARALVPYARRPDGARETRQLVSTAWADEALIEQERFERLREAQPFIFPETITTDRGRTYLSRHFRAACETLGISLVTAAPHTPTDKPHVERTFESIASLFLQYAMGYVGRSVEHRGRDVESQSEQLLTIAQMQELLEDWIAVEWQNRSHDGLRDPLHPTIMLTPNEMCRAFRQVAPELHVPLTREDFIALLPVVQRRINRYGVTIDHRVYDSKRLAEYRRRESPAKSKQGRWPIRVDPYNLHIVWLEADGEFIPLRWANDVHEMPMLGDVWRYARDEYRSGGSRRDDTSDLVDAMRGFAAKGNPKVAARRKARAAVVAADPMNPTSVARSEVEDASDLAPAITDVAAPEVWPHSGGFALTNDDIDEVRRRLEE</sequence>
<dbReference type="EMBL" id="BAABKO010000006">
    <property type="protein sequence ID" value="GAA4783998.1"/>
    <property type="molecule type" value="Genomic_DNA"/>
</dbReference>
<evidence type="ECO:0000313" key="3">
    <source>
        <dbReference type="Proteomes" id="UP001501645"/>
    </source>
</evidence>
<gene>
    <name evidence="2" type="ORF">GCM10023351_31900</name>
</gene>
<dbReference type="InterPro" id="IPR015378">
    <property type="entry name" value="Transposase-like_Mu_C"/>
</dbReference>
<dbReference type="SUPFAM" id="SSF53098">
    <property type="entry name" value="Ribonuclease H-like"/>
    <property type="match status" value="1"/>
</dbReference>
<dbReference type="InterPro" id="IPR036397">
    <property type="entry name" value="RNaseH_sf"/>
</dbReference>
<evidence type="ECO:0000313" key="2">
    <source>
        <dbReference type="EMBL" id="GAA4783998.1"/>
    </source>
</evidence>
<organism evidence="2 3">
    <name type="scientific">Microbacterium gilvum</name>
    <dbReference type="NCBI Taxonomy" id="1336204"/>
    <lineage>
        <taxon>Bacteria</taxon>
        <taxon>Bacillati</taxon>
        <taxon>Actinomycetota</taxon>
        <taxon>Actinomycetes</taxon>
        <taxon>Micrococcales</taxon>
        <taxon>Microbacteriaceae</taxon>
        <taxon>Microbacterium</taxon>
    </lineage>
</organism>
<accession>A0ABP9ASH4</accession>
<dbReference type="InterPro" id="IPR012337">
    <property type="entry name" value="RNaseH-like_sf"/>
</dbReference>
<comment type="caution">
    <text evidence="2">The sequence shown here is derived from an EMBL/GenBank/DDBJ whole genome shotgun (WGS) entry which is preliminary data.</text>
</comment>
<feature type="domain" description="Integrase catalytic" evidence="1">
    <location>
        <begin position="232"/>
        <end position="465"/>
    </location>
</feature>
<dbReference type="Pfam" id="PF09299">
    <property type="entry name" value="Mu-transpos_C"/>
    <property type="match status" value="1"/>
</dbReference>
<dbReference type="InterPro" id="IPR001584">
    <property type="entry name" value="Integrase_cat-core"/>
</dbReference>
<keyword evidence="3" id="KW-1185">Reference proteome</keyword>